<feature type="chain" id="PRO_5041936094" description="Secreted protein" evidence="1">
    <location>
        <begin position="18"/>
        <end position="199"/>
    </location>
</feature>
<protein>
    <recommendedName>
        <fullName evidence="4">Secreted protein</fullName>
    </recommendedName>
</protein>
<evidence type="ECO:0000256" key="1">
    <source>
        <dbReference type="SAM" id="SignalP"/>
    </source>
</evidence>
<dbReference type="AlphaFoldDB" id="A0AAD7RWJ3"/>
<proteinExistence type="predicted"/>
<accession>A0AAD7RWJ3</accession>
<evidence type="ECO:0008006" key="4">
    <source>
        <dbReference type="Google" id="ProtNLM"/>
    </source>
</evidence>
<sequence>MVVKAVGLVLVLVLVLACPSVPLDPSSSRMAFLHLSMRARSMVLFMVTTQRKRESERKNKSRQVIPGIVSCCQVGHWFQRARGSEAKLSSMCVWWGHVHRHRRRREPLFPDPIVSHRLSASKTYTLIENGRSSCRLPTHSREKSNSTEHRLLRGGFMVLGVILFDFLCSLLSSEPPVMTNTDQSTFQPLIPDADHAQGA</sequence>
<dbReference type="Proteomes" id="UP001221898">
    <property type="component" value="Unassembled WGS sequence"/>
</dbReference>
<evidence type="ECO:0000313" key="3">
    <source>
        <dbReference type="Proteomes" id="UP001221898"/>
    </source>
</evidence>
<feature type="signal peptide" evidence="1">
    <location>
        <begin position="1"/>
        <end position="17"/>
    </location>
</feature>
<reference evidence="2" key="1">
    <citation type="journal article" date="2023" name="Science">
        <title>Genome structures resolve the early diversification of teleost fishes.</title>
        <authorList>
            <person name="Parey E."/>
            <person name="Louis A."/>
            <person name="Montfort J."/>
            <person name="Bouchez O."/>
            <person name="Roques C."/>
            <person name="Iampietro C."/>
            <person name="Lluch J."/>
            <person name="Castinel A."/>
            <person name="Donnadieu C."/>
            <person name="Desvignes T."/>
            <person name="Floi Bucao C."/>
            <person name="Jouanno E."/>
            <person name="Wen M."/>
            <person name="Mejri S."/>
            <person name="Dirks R."/>
            <person name="Jansen H."/>
            <person name="Henkel C."/>
            <person name="Chen W.J."/>
            <person name="Zahm M."/>
            <person name="Cabau C."/>
            <person name="Klopp C."/>
            <person name="Thompson A.W."/>
            <person name="Robinson-Rechavi M."/>
            <person name="Braasch I."/>
            <person name="Lecointre G."/>
            <person name="Bobe J."/>
            <person name="Postlethwait J.H."/>
            <person name="Berthelot C."/>
            <person name="Roest Crollius H."/>
            <person name="Guiguen Y."/>
        </authorList>
    </citation>
    <scope>NUCLEOTIDE SEQUENCE</scope>
    <source>
        <strain evidence="2">NC1722</strain>
    </source>
</reference>
<organism evidence="2 3">
    <name type="scientific">Aldrovandia affinis</name>
    <dbReference type="NCBI Taxonomy" id="143900"/>
    <lineage>
        <taxon>Eukaryota</taxon>
        <taxon>Metazoa</taxon>
        <taxon>Chordata</taxon>
        <taxon>Craniata</taxon>
        <taxon>Vertebrata</taxon>
        <taxon>Euteleostomi</taxon>
        <taxon>Actinopterygii</taxon>
        <taxon>Neopterygii</taxon>
        <taxon>Teleostei</taxon>
        <taxon>Notacanthiformes</taxon>
        <taxon>Halosauridae</taxon>
        <taxon>Aldrovandia</taxon>
    </lineage>
</organism>
<dbReference type="PROSITE" id="PS51257">
    <property type="entry name" value="PROKAR_LIPOPROTEIN"/>
    <property type="match status" value="1"/>
</dbReference>
<evidence type="ECO:0000313" key="2">
    <source>
        <dbReference type="EMBL" id="KAJ8390351.1"/>
    </source>
</evidence>
<keyword evidence="1" id="KW-0732">Signal</keyword>
<comment type="caution">
    <text evidence="2">The sequence shown here is derived from an EMBL/GenBank/DDBJ whole genome shotgun (WGS) entry which is preliminary data.</text>
</comment>
<gene>
    <name evidence="2" type="ORF">AAFF_G00107450</name>
</gene>
<name>A0AAD7RWJ3_9TELE</name>
<keyword evidence="3" id="KW-1185">Reference proteome</keyword>
<dbReference type="EMBL" id="JAINUG010000170">
    <property type="protein sequence ID" value="KAJ8390351.1"/>
    <property type="molecule type" value="Genomic_DNA"/>
</dbReference>